<comment type="caution">
    <text evidence="2">The sequence shown here is derived from an EMBL/GenBank/DDBJ whole genome shotgun (WGS) entry which is preliminary data.</text>
</comment>
<dbReference type="InterPro" id="IPR036736">
    <property type="entry name" value="ACP-like_sf"/>
</dbReference>
<dbReference type="InterPro" id="IPR009081">
    <property type="entry name" value="PP-bd_ACP"/>
</dbReference>
<dbReference type="PROSITE" id="PS50075">
    <property type="entry name" value="CARRIER"/>
    <property type="match status" value="1"/>
</dbReference>
<evidence type="ECO:0000259" key="1">
    <source>
        <dbReference type="PROSITE" id="PS50075"/>
    </source>
</evidence>
<dbReference type="EMBL" id="JBBMFS010000009">
    <property type="protein sequence ID" value="MEQ2555501.1"/>
    <property type="molecule type" value="Genomic_DNA"/>
</dbReference>
<keyword evidence="3" id="KW-1185">Reference proteome</keyword>
<reference evidence="2" key="1">
    <citation type="submission" date="2024-03" db="EMBL/GenBank/DDBJ databases">
        <title>Human intestinal bacterial collection.</title>
        <authorList>
            <person name="Pauvert C."/>
            <person name="Hitch T.C.A."/>
            <person name="Clavel T."/>
        </authorList>
    </citation>
    <scope>NUCLEOTIDE SEQUENCE [LARGE SCALE GENOMIC DNA]</scope>
    <source>
        <strain evidence="2">CLA-AA-H89B</strain>
    </source>
</reference>
<organism evidence="2 3">
    <name type="scientific">Lachnospira intestinalis</name>
    <dbReference type="NCBI Taxonomy" id="3133158"/>
    <lineage>
        <taxon>Bacteria</taxon>
        <taxon>Bacillati</taxon>
        <taxon>Bacillota</taxon>
        <taxon>Clostridia</taxon>
        <taxon>Lachnospirales</taxon>
        <taxon>Lachnospiraceae</taxon>
        <taxon>Lachnospira</taxon>
    </lineage>
</organism>
<dbReference type="SUPFAM" id="SSF47336">
    <property type="entry name" value="ACP-like"/>
    <property type="match status" value="1"/>
</dbReference>
<feature type="domain" description="Carrier" evidence="1">
    <location>
        <begin position="1"/>
        <end position="73"/>
    </location>
</feature>
<dbReference type="Proteomes" id="UP001546774">
    <property type="component" value="Unassembled WGS sequence"/>
</dbReference>
<evidence type="ECO:0000313" key="3">
    <source>
        <dbReference type="Proteomes" id="UP001546774"/>
    </source>
</evidence>
<dbReference type="Gene3D" id="1.10.1200.10">
    <property type="entry name" value="ACP-like"/>
    <property type="match status" value="1"/>
</dbReference>
<gene>
    <name evidence="2" type="ORF">WMO37_10880</name>
</gene>
<sequence length="75" mass="8607">MEQLIEILKELHPDVDYENCTTLITDKILDSFDMITIIAEVHNRFDVVIPADELGPENFNSAQALYALITRLEDE</sequence>
<accession>A0ABV1H761</accession>
<proteinExistence type="predicted"/>
<protein>
    <submittedName>
        <fullName evidence="2">Acyl carrier protein</fullName>
    </submittedName>
</protein>
<evidence type="ECO:0000313" key="2">
    <source>
        <dbReference type="EMBL" id="MEQ2555501.1"/>
    </source>
</evidence>
<name>A0ABV1H761_9FIRM</name>